<sequence length="60" mass="6418">MGGVLSISPFNTTMPFSTNDCLPFEPSLDLPAPVLTGATDFHRDTCALTALNPLLRKGVR</sequence>
<accession>A0A239SGN2</accession>
<name>A0A239SGN2_9BURK</name>
<dbReference type="AlphaFoldDB" id="A0A239SGN2"/>
<dbReference type="Proteomes" id="UP000215126">
    <property type="component" value="Chromosome 1"/>
</dbReference>
<evidence type="ECO:0000313" key="2">
    <source>
        <dbReference type="Proteomes" id="UP000215126"/>
    </source>
</evidence>
<evidence type="ECO:0000313" key="1">
    <source>
        <dbReference type="EMBL" id="SNU84541.1"/>
    </source>
</evidence>
<keyword evidence="2" id="KW-1185">Reference proteome</keyword>
<gene>
    <name evidence="1" type="ORF">SAMEA4530655_02039</name>
</gene>
<protein>
    <submittedName>
        <fullName evidence="1">Uncharacterized protein</fullName>
    </submittedName>
</protein>
<organism evidence="1 2">
    <name type="scientific">Pandoraea sputorum</name>
    <dbReference type="NCBI Taxonomy" id="93222"/>
    <lineage>
        <taxon>Bacteria</taxon>
        <taxon>Pseudomonadati</taxon>
        <taxon>Pseudomonadota</taxon>
        <taxon>Betaproteobacteria</taxon>
        <taxon>Burkholderiales</taxon>
        <taxon>Burkholderiaceae</taxon>
        <taxon>Pandoraea</taxon>
    </lineage>
</organism>
<reference evidence="1 2" key="1">
    <citation type="submission" date="2017-06" db="EMBL/GenBank/DDBJ databases">
        <authorList>
            <consortium name="Pathogen Informatics"/>
        </authorList>
    </citation>
    <scope>NUCLEOTIDE SEQUENCE [LARGE SCALE GENOMIC DNA]</scope>
    <source>
        <strain evidence="1 2">NCTC13161</strain>
    </source>
</reference>
<proteinExistence type="predicted"/>
<dbReference type="EMBL" id="LT906435">
    <property type="protein sequence ID" value="SNU84541.1"/>
    <property type="molecule type" value="Genomic_DNA"/>
</dbReference>